<dbReference type="Proteomes" id="UP000316580">
    <property type="component" value="Unassembled WGS sequence"/>
</dbReference>
<name>A0A660A1P4_STRPY</name>
<proteinExistence type="predicted"/>
<dbReference type="PROSITE" id="PS51819">
    <property type="entry name" value="VOC"/>
    <property type="match status" value="1"/>
</dbReference>
<dbReference type="InterPro" id="IPR004360">
    <property type="entry name" value="Glyas_Fos-R_dOase_dom"/>
</dbReference>
<dbReference type="InterPro" id="IPR029068">
    <property type="entry name" value="Glyas_Bleomycin-R_OHBP_Dase"/>
</dbReference>
<dbReference type="SUPFAM" id="SSF54593">
    <property type="entry name" value="Glyoxalase/Bleomycin resistance protein/Dihydroxybiphenyl dioxygenase"/>
    <property type="match status" value="2"/>
</dbReference>
<dbReference type="PANTHER" id="PTHR43279">
    <property type="entry name" value="CATECHOL-2,3-DIOXYGENASE"/>
    <property type="match status" value="1"/>
</dbReference>
<reference evidence="1 2" key="1">
    <citation type="submission" date="2019-05" db="EMBL/GenBank/DDBJ databases">
        <title>Novel genomic isolates of S.pyogenes and S.dysgalactiae subsp. equisimilis associated to necrotising fasciitis (NSTI).</title>
        <authorList>
            <person name="Barrantes I."/>
        </authorList>
    </citation>
    <scope>NUCLEOTIDE SEQUENCE [LARGE SCALE GENOMIC DNA]</scope>
    <source>
        <strain evidence="1 2">SPY6028</strain>
    </source>
</reference>
<dbReference type="PANTHER" id="PTHR43279:SF1">
    <property type="entry name" value="CATECHOL-2,3-DIOXYGENASE"/>
    <property type="match status" value="1"/>
</dbReference>
<dbReference type="InterPro" id="IPR037523">
    <property type="entry name" value="VOC_core"/>
</dbReference>
<dbReference type="Pfam" id="PF00903">
    <property type="entry name" value="Glyoxalase"/>
    <property type="match status" value="1"/>
</dbReference>
<accession>A0A660A1P4</accession>
<dbReference type="EMBL" id="VCID01000545">
    <property type="protein sequence ID" value="TNY45812.1"/>
    <property type="molecule type" value="Genomic_DNA"/>
</dbReference>
<gene>
    <name evidence="1" type="ORF">FGO82_11350</name>
</gene>
<evidence type="ECO:0000313" key="2">
    <source>
        <dbReference type="Proteomes" id="UP000316580"/>
    </source>
</evidence>
<dbReference type="AlphaFoldDB" id="A0A660A1P4"/>
<evidence type="ECO:0000313" key="1">
    <source>
        <dbReference type="EMBL" id="TNY45812.1"/>
    </source>
</evidence>
<organism evidence="1 2">
    <name type="scientific">Streptococcus pyogenes</name>
    <dbReference type="NCBI Taxonomy" id="1314"/>
    <lineage>
        <taxon>Bacteria</taxon>
        <taxon>Bacillati</taxon>
        <taxon>Bacillota</taxon>
        <taxon>Bacilli</taxon>
        <taxon>Lactobacillales</taxon>
        <taxon>Streptococcaceae</taxon>
        <taxon>Streptococcus</taxon>
    </lineage>
</organism>
<protein>
    <submittedName>
        <fullName evidence="1">VOC family protein</fullName>
    </submittedName>
</protein>
<dbReference type="Gene3D" id="3.10.180.10">
    <property type="entry name" value="2,3-Dihydroxybiphenyl 1,2-Dioxygenase, domain 1"/>
    <property type="match status" value="1"/>
</dbReference>
<sequence length="251" mass="27978">MTYPYNSTISLGKVSLNVTDLAKMTTFYTSIIGLQVLSQDTTSRQLTTDGKTVILELRQTPLPANKAYGLYHTAFLVPDRHSLGLHFLTRGISLEGAADHGYSEAIYLSDPEGNGIEIYHDKAVEHWDIRDNGQIIGVTEPTDTKSILEQLTDIPKHFLLAQDTRISHVHLSVKNALDSSLLYQKVFDLGDKMTIPSASWIASGNYHHHLAFNHWSAPYLKKHQEGTPGLAFLTIHIETPLLFSATLKKAR</sequence>
<comment type="caution">
    <text evidence="1">The sequence shown here is derived from an EMBL/GenBank/DDBJ whole genome shotgun (WGS) entry which is preliminary data.</text>
</comment>